<feature type="chain" id="PRO_5043410945" description="Secreted protein" evidence="2">
    <location>
        <begin position="20"/>
        <end position="221"/>
    </location>
</feature>
<dbReference type="AlphaFoldDB" id="N4VSA4"/>
<reference evidence="4" key="2">
    <citation type="journal article" date="2019" name="Mol. Plant Microbe Interact.">
        <title>Genome sequence resources for four phytopathogenic fungi from the Colletotrichum orbiculare species complex.</title>
        <authorList>
            <person name="Gan P."/>
            <person name="Tsushima A."/>
            <person name="Narusaka M."/>
            <person name="Narusaka Y."/>
            <person name="Takano Y."/>
            <person name="Kubo Y."/>
            <person name="Shirasu K."/>
        </authorList>
    </citation>
    <scope>GENOME REANNOTATION</scope>
    <source>
        <strain evidence="4">104-T / ATCC 96160 / CBS 514.97 / LARS 414 / MAFF 240422</strain>
    </source>
</reference>
<dbReference type="OrthoDB" id="2112446at2759"/>
<protein>
    <recommendedName>
        <fullName evidence="5">Secreted protein</fullName>
    </recommendedName>
</protein>
<keyword evidence="2" id="KW-0732">Signal</keyword>
<organism evidence="3 4">
    <name type="scientific">Colletotrichum orbiculare (strain 104-T / ATCC 96160 / CBS 514.97 / LARS 414 / MAFF 240422)</name>
    <name type="common">Cucumber anthracnose fungus</name>
    <name type="synonym">Colletotrichum lagenarium</name>
    <dbReference type="NCBI Taxonomy" id="1213857"/>
    <lineage>
        <taxon>Eukaryota</taxon>
        <taxon>Fungi</taxon>
        <taxon>Dikarya</taxon>
        <taxon>Ascomycota</taxon>
        <taxon>Pezizomycotina</taxon>
        <taxon>Sordariomycetes</taxon>
        <taxon>Hypocreomycetidae</taxon>
        <taxon>Glomerellales</taxon>
        <taxon>Glomerellaceae</taxon>
        <taxon>Colletotrichum</taxon>
        <taxon>Colletotrichum orbiculare species complex</taxon>
    </lineage>
</organism>
<reference evidence="4" key="1">
    <citation type="journal article" date="2013" name="New Phytol.">
        <title>Comparative genomic and transcriptomic analyses reveal the hemibiotrophic stage shift of Colletotrichum fungi.</title>
        <authorList>
            <person name="Gan P."/>
            <person name="Ikeda K."/>
            <person name="Irieda H."/>
            <person name="Narusaka M."/>
            <person name="O'Connell R.J."/>
            <person name="Narusaka Y."/>
            <person name="Takano Y."/>
            <person name="Kubo Y."/>
            <person name="Shirasu K."/>
        </authorList>
    </citation>
    <scope>NUCLEOTIDE SEQUENCE [LARGE SCALE GENOMIC DNA]</scope>
    <source>
        <strain evidence="4">104-T / ATCC 96160 / CBS 514.97 / LARS 414 / MAFF 240422</strain>
    </source>
</reference>
<dbReference type="PANTHER" id="PTHR39603">
    <property type="entry name" value="CYANOVIRIN-N DOMAIN-CONTAINING PROTEIN"/>
    <property type="match status" value="1"/>
</dbReference>
<sequence>MRLLNLCIFAVASIVMAAASPTGPTLEPKTPRPLGAAAWTKELAKFPPGHELTPEEMVQAWYKAHSANLPEANSTAKIGLPGPSERRAEKAKPGESQRQDDPTTVRCNSFPRNPSSVANAVRCVNYLSSKNKEKCEAASVTGWCQTGSTFILGWRKDNERSVKAPSCQSVAQAAARIIAECAVGGKVMGETATAEDVTTGVMIRDFSSGSIDKGFNLISQS</sequence>
<name>N4VSA4_COLOR</name>
<feature type="compositionally biased region" description="Basic and acidic residues" evidence="1">
    <location>
        <begin position="84"/>
        <end position="103"/>
    </location>
</feature>
<dbReference type="HOGENOM" id="CLU_104265_0_0_1"/>
<dbReference type="PANTHER" id="PTHR39603:SF1">
    <property type="entry name" value="CYANOVIRIN-N DOMAIN-CONTAINING PROTEIN"/>
    <property type="match status" value="1"/>
</dbReference>
<feature type="signal peptide" evidence="2">
    <location>
        <begin position="1"/>
        <end position="19"/>
    </location>
</feature>
<evidence type="ECO:0000313" key="3">
    <source>
        <dbReference type="EMBL" id="TDZ23763.1"/>
    </source>
</evidence>
<proteinExistence type="predicted"/>
<feature type="region of interest" description="Disordered" evidence="1">
    <location>
        <begin position="72"/>
        <end position="111"/>
    </location>
</feature>
<dbReference type="Proteomes" id="UP000014480">
    <property type="component" value="Unassembled WGS sequence"/>
</dbReference>
<evidence type="ECO:0000313" key="4">
    <source>
        <dbReference type="Proteomes" id="UP000014480"/>
    </source>
</evidence>
<evidence type="ECO:0000256" key="2">
    <source>
        <dbReference type="SAM" id="SignalP"/>
    </source>
</evidence>
<evidence type="ECO:0000256" key="1">
    <source>
        <dbReference type="SAM" id="MobiDB-lite"/>
    </source>
</evidence>
<accession>N4VSA4</accession>
<comment type="caution">
    <text evidence="3">The sequence shown here is derived from an EMBL/GenBank/DDBJ whole genome shotgun (WGS) entry which is preliminary data.</text>
</comment>
<dbReference type="EMBL" id="AMCV02000005">
    <property type="protein sequence ID" value="TDZ23763.1"/>
    <property type="molecule type" value="Genomic_DNA"/>
</dbReference>
<evidence type="ECO:0008006" key="5">
    <source>
        <dbReference type="Google" id="ProtNLM"/>
    </source>
</evidence>
<dbReference type="eggNOG" id="ENOG502TJ1G">
    <property type="taxonomic scope" value="Eukaryota"/>
</dbReference>
<keyword evidence="4" id="KW-1185">Reference proteome</keyword>
<gene>
    <name evidence="3" type="ORF">Cob_v003003</name>
</gene>